<evidence type="ECO:0000256" key="1">
    <source>
        <dbReference type="ARBA" id="ARBA00005513"/>
    </source>
</evidence>
<keyword evidence="3 12" id="KW-0138">CF(0)</keyword>
<comment type="function">
    <text evidence="10 12">F(1)F(0) ATP synthase produces ATP from ADP in the presence of a proton or sodium gradient. F-type ATPases consist of two structural domains, F(1) containing the extramembraneous catalytic core and F(0) containing the membrane proton channel, linked together by a central stalk and a peripheral stalk. During catalysis, ATP synthesis in the catalytic domain of F(1) is coupled via a rotary mechanism of the central stalk subunits to proton translocation.</text>
</comment>
<evidence type="ECO:0000256" key="7">
    <source>
        <dbReference type="ARBA" id="ARBA00023065"/>
    </source>
</evidence>
<evidence type="ECO:0000313" key="17">
    <source>
        <dbReference type="Proteomes" id="UP001286174"/>
    </source>
</evidence>
<protein>
    <recommendedName>
        <fullName evidence="12">ATP synthase subunit b</fullName>
    </recommendedName>
    <alternativeName>
        <fullName evidence="12">ATP synthase F(0) sector subunit b</fullName>
    </alternativeName>
    <alternativeName>
        <fullName evidence="12">ATPase subunit I</fullName>
    </alternativeName>
    <alternativeName>
        <fullName evidence="12">F-type ATPase subunit b</fullName>
        <shortName evidence="12">F-ATPase subunit b</shortName>
    </alternativeName>
</protein>
<comment type="caution">
    <text evidence="16">The sequence shown here is derived from an EMBL/GenBank/DDBJ whole genome shotgun (WGS) entry which is preliminary data.</text>
</comment>
<gene>
    <name evidence="12 16" type="primary">atpF</name>
    <name evidence="16" type="ORF">MOZ60_01595</name>
</gene>
<evidence type="ECO:0000256" key="5">
    <source>
        <dbReference type="ARBA" id="ARBA00022781"/>
    </source>
</evidence>
<evidence type="ECO:0000256" key="6">
    <source>
        <dbReference type="ARBA" id="ARBA00022989"/>
    </source>
</evidence>
<dbReference type="GO" id="GO:0012505">
    <property type="term" value="C:endomembrane system"/>
    <property type="evidence" value="ECO:0007669"/>
    <property type="project" value="UniProtKB-SubCell"/>
</dbReference>
<keyword evidence="5 12" id="KW-0375">Hydrogen ion transport</keyword>
<dbReference type="PANTHER" id="PTHR33445:SF2">
    <property type="entry name" value="ATP SYNTHASE SUBUNIT B', CHLOROPLASTIC"/>
    <property type="match status" value="1"/>
</dbReference>
<dbReference type="InterPro" id="IPR005864">
    <property type="entry name" value="ATP_synth_F0_bsu_bac"/>
</dbReference>
<feature type="region of interest" description="Disordered" evidence="15">
    <location>
        <begin position="65"/>
        <end position="87"/>
    </location>
</feature>
<dbReference type="EMBL" id="JALBUR010000002">
    <property type="protein sequence ID" value="MDX8418784.1"/>
    <property type="molecule type" value="Genomic_DNA"/>
</dbReference>
<keyword evidence="2 12" id="KW-0813">Transport</keyword>
<evidence type="ECO:0000256" key="8">
    <source>
        <dbReference type="ARBA" id="ARBA00023136"/>
    </source>
</evidence>
<evidence type="ECO:0000256" key="4">
    <source>
        <dbReference type="ARBA" id="ARBA00022692"/>
    </source>
</evidence>
<keyword evidence="7 12" id="KW-0406">Ion transport</keyword>
<sequence>MINIDIVEQLVPNVYTMIVQLCSTLVLFLLMKKFLWKSVKKFMNAREEKMQSDLAASAQAKQDALGDRQKALSELQEASSRSKQIVDAAVQQAKDEKTNILAQANQEADAVRKKAQEQIESERQDMYRSMQKEMVDVAMAAAGKLIGEKSNEEMDRKAVDAFVKEAAGNEQ</sequence>
<feature type="transmembrane region" description="Helical" evidence="12">
    <location>
        <begin position="12"/>
        <end position="31"/>
    </location>
</feature>
<name>A0AB35U6R2_9FIRM</name>
<dbReference type="AlphaFoldDB" id="A0AB35U6R2"/>
<evidence type="ECO:0000256" key="9">
    <source>
        <dbReference type="ARBA" id="ARBA00023310"/>
    </source>
</evidence>
<keyword evidence="4 12" id="KW-0812">Transmembrane</keyword>
<keyword evidence="8 12" id="KW-0472">Membrane</keyword>
<comment type="similarity">
    <text evidence="1 12 13">Belongs to the ATPase B chain family.</text>
</comment>
<dbReference type="CDD" id="cd06503">
    <property type="entry name" value="ATP-synt_Fo_b"/>
    <property type="match status" value="1"/>
</dbReference>
<keyword evidence="6 12" id="KW-1133">Transmembrane helix</keyword>
<organism evidence="16 17">
    <name type="scientific">Grylomicrobium aquisgranensis</name>
    <dbReference type="NCBI Taxonomy" id="2926318"/>
    <lineage>
        <taxon>Bacteria</taxon>
        <taxon>Bacillati</taxon>
        <taxon>Bacillota</taxon>
        <taxon>Erysipelotrichia</taxon>
        <taxon>Erysipelotrichales</taxon>
        <taxon>Erysipelotrichaceae</taxon>
        <taxon>Grylomicrobium</taxon>
    </lineage>
</organism>
<dbReference type="PANTHER" id="PTHR33445">
    <property type="entry name" value="ATP SYNTHASE SUBUNIT B', CHLOROPLASTIC"/>
    <property type="match status" value="1"/>
</dbReference>
<dbReference type="HAMAP" id="MF_01398">
    <property type="entry name" value="ATP_synth_b_bprime"/>
    <property type="match status" value="1"/>
</dbReference>
<evidence type="ECO:0000256" key="2">
    <source>
        <dbReference type="ARBA" id="ARBA00022448"/>
    </source>
</evidence>
<dbReference type="Gene3D" id="1.20.5.620">
    <property type="entry name" value="F1F0 ATP synthase subunit B, membrane domain"/>
    <property type="match status" value="1"/>
</dbReference>
<evidence type="ECO:0000256" key="15">
    <source>
        <dbReference type="SAM" id="MobiDB-lite"/>
    </source>
</evidence>
<dbReference type="GO" id="GO:0046961">
    <property type="term" value="F:proton-transporting ATPase activity, rotational mechanism"/>
    <property type="evidence" value="ECO:0007669"/>
    <property type="project" value="TreeGrafter"/>
</dbReference>
<keyword evidence="9 12" id="KW-0066">ATP synthesis</keyword>
<evidence type="ECO:0000256" key="13">
    <source>
        <dbReference type="RuleBase" id="RU003848"/>
    </source>
</evidence>
<dbReference type="RefSeq" id="WP_108774584.1">
    <property type="nucleotide sequence ID" value="NZ_JALBUR010000002.1"/>
</dbReference>
<feature type="coiled-coil region" evidence="14">
    <location>
        <begin position="94"/>
        <end position="125"/>
    </location>
</feature>
<dbReference type="Pfam" id="PF00430">
    <property type="entry name" value="ATP-synt_B"/>
    <property type="match status" value="1"/>
</dbReference>
<evidence type="ECO:0000256" key="11">
    <source>
        <dbReference type="ARBA" id="ARBA00037847"/>
    </source>
</evidence>
<comment type="subcellular location">
    <subcellularLocation>
        <location evidence="12">Cell membrane</location>
        <topology evidence="12">Single-pass membrane protein</topology>
    </subcellularLocation>
    <subcellularLocation>
        <location evidence="11">Endomembrane system</location>
        <topology evidence="11">Single-pass membrane protein</topology>
    </subcellularLocation>
</comment>
<dbReference type="GO" id="GO:0046933">
    <property type="term" value="F:proton-transporting ATP synthase activity, rotational mechanism"/>
    <property type="evidence" value="ECO:0007669"/>
    <property type="project" value="UniProtKB-UniRule"/>
</dbReference>
<dbReference type="InterPro" id="IPR050059">
    <property type="entry name" value="ATP_synthase_B_chain"/>
</dbReference>
<evidence type="ECO:0000256" key="10">
    <source>
        <dbReference type="ARBA" id="ARBA00025198"/>
    </source>
</evidence>
<proteinExistence type="inferred from homology"/>
<dbReference type="Proteomes" id="UP001286174">
    <property type="component" value="Unassembled WGS sequence"/>
</dbReference>
<keyword evidence="17" id="KW-1185">Reference proteome</keyword>
<comment type="function">
    <text evidence="12">Component of the F(0) channel, it forms part of the peripheral stalk, linking F(1) to F(0).</text>
</comment>
<dbReference type="GO" id="GO:0005886">
    <property type="term" value="C:plasma membrane"/>
    <property type="evidence" value="ECO:0007669"/>
    <property type="project" value="UniProtKB-SubCell"/>
</dbReference>
<evidence type="ECO:0000256" key="14">
    <source>
        <dbReference type="SAM" id="Coils"/>
    </source>
</evidence>
<evidence type="ECO:0000256" key="12">
    <source>
        <dbReference type="HAMAP-Rule" id="MF_01398"/>
    </source>
</evidence>
<evidence type="ECO:0000256" key="3">
    <source>
        <dbReference type="ARBA" id="ARBA00022547"/>
    </source>
</evidence>
<comment type="subunit">
    <text evidence="12">F-type ATPases have 2 components, F(1) - the catalytic core - and F(0) - the membrane proton channel. F(1) has five subunits: alpha(3), beta(3), gamma(1), delta(1), epsilon(1). F(0) has three main subunits: a(1), b(2) and c(10-14). The alpha and beta chains form an alternating ring which encloses part of the gamma chain. F(1) is attached to F(0) by a central stalk formed by the gamma and epsilon chains, while a peripheral stalk is formed by the delta and b chains.</text>
</comment>
<dbReference type="InterPro" id="IPR002146">
    <property type="entry name" value="ATP_synth_b/b'su_bac/chlpt"/>
</dbReference>
<evidence type="ECO:0000313" key="16">
    <source>
        <dbReference type="EMBL" id="MDX8418784.1"/>
    </source>
</evidence>
<keyword evidence="12" id="KW-1003">Cell membrane</keyword>
<dbReference type="GO" id="GO:0045259">
    <property type="term" value="C:proton-transporting ATP synthase complex"/>
    <property type="evidence" value="ECO:0007669"/>
    <property type="project" value="UniProtKB-KW"/>
</dbReference>
<dbReference type="NCBIfam" id="TIGR01144">
    <property type="entry name" value="ATP_synt_b"/>
    <property type="match status" value="1"/>
</dbReference>
<reference evidence="16 17" key="1">
    <citation type="submission" date="2022-03" db="EMBL/GenBank/DDBJ databases">
        <title>Novel taxa within the pig intestine.</title>
        <authorList>
            <person name="Wylensek D."/>
            <person name="Bishof K."/>
            <person name="Afrizal A."/>
            <person name="Clavel T."/>
        </authorList>
    </citation>
    <scope>NUCLEOTIDE SEQUENCE [LARGE SCALE GENOMIC DNA]</scope>
    <source>
        <strain evidence="16 17">CLA-KB-P133</strain>
    </source>
</reference>
<keyword evidence="14" id="KW-0175">Coiled coil</keyword>
<accession>A0AB35U6R2</accession>